<dbReference type="GO" id="GO:0005524">
    <property type="term" value="F:ATP binding"/>
    <property type="evidence" value="ECO:0007669"/>
    <property type="project" value="UniProtKB-KW"/>
</dbReference>
<dbReference type="InterPro" id="IPR014851">
    <property type="entry name" value="BCS1_N"/>
</dbReference>
<dbReference type="GO" id="GO:0016887">
    <property type="term" value="F:ATP hydrolysis activity"/>
    <property type="evidence" value="ECO:0007669"/>
    <property type="project" value="InterPro"/>
</dbReference>
<dbReference type="InterPro" id="IPR004648">
    <property type="entry name" value="Oligpept_transpt"/>
</dbReference>
<feature type="transmembrane region" description="Helical" evidence="18">
    <location>
        <begin position="963"/>
        <end position="980"/>
    </location>
</feature>
<feature type="region of interest" description="Disordered" evidence="17">
    <location>
        <begin position="590"/>
        <end position="727"/>
    </location>
</feature>
<feature type="compositionally biased region" description="Polar residues" evidence="17">
    <location>
        <begin position="652"/>
        <end position="666"/>
    </location>
</feature>
<dbReference type="SUPFAM" id="SSF52540">
    <property type="entry name" value="P-loop containing nucleoside triphosphate hydrolases"/>
    <property type="match status" value="1"/>
</dbReference>
<feature type="compositionally biased region" description="Polar residues" evidence="17">
    <location>
        <begin position="551"/>
        <end position="562"/>
    </location>
</feature>
<keyword evidence="22" id="KW-1185">Reference proteome</keyword>
<evidence type="ECO:0000256" key="6">
    <source>
        <dbReference type="ARBA" id="ARBA00022692"/>
    </source>
</evidence>
<dbReference type="InterPro" id="IPR057495">
    <property type="entry name" value="AAA_lid_BCS1"/>
</dbReference>
<evidence type="ECO:0000256" key="15">
    <source>
        <dbReference type="ARBA" id="ARBA00023136"/>
    </source>
</evidence>
<feature type="domain" description="AAA+ ATPase" evidence="19">
    <location>
        <begin position="302"/>
        <end position="434"/>
    </location>
</feature>
<keyword evidence="12" id="KW-0653">Protein transport</keyword>
<dbReference type="SMART" id="SM01024">
    <property type="entry name" value="BCS1_N"/>
    <property type="match status" value="1"/>
</dbReference>
<evidence type="ECO:0000313" key="22">
    <source>
        <dbReference type="Proteomes" id="UP000265663"/>
    </source>
</evidence>
<evidence type="ECO:0000256" key="8">
    <source>
        <dbReference type="ARBA" id="ARBA00022792"/>
    </source>
</evidence>
<dbReference type="CDD" id="cd19510">
    <property type="entry name" value="RecA-like_BCS1"/>
    <property type="match status" value="1"/>
</dbReference>
<evidence type="ECO:0000256" key="4">
    <source>
        <dbReference type="ARBA" id="ARBA00008807"/>
    </source>
</evidence>
<keyword evidence="14" id="KW-0496">Mitochondrion</keyword>
<dbReference type="Pfam" id="PF08740">
    <property type="entry name" value="BCS1_N"/>
    <property type="match status" value="1"/>
</dbReference>
<evidence type="ECO:0000256" key="13">
    <source>
        <dbReference type="ARBA" id="ARBA00022989"/>
    </source>
</evidence>
<organism evidence="21 22">
    <name type="scientific">Pyrenophora seminiperda CCB06</name>
    <dbReference type="NCBI Taxonomy" id="1302712"/>
    <lineage>
        <taxon>Eukaryota</taxon>
        <taxon>Fungi</taxon>
        <taxon>Dikarya</taxon>
        <taxon>Ascomycota</taxon>
        <taxon>Pezizomycotina</taxon>
        <taxon>Dothideomycetes</taxon>
        <taxon>Pleosporomycetidae</taxon>
        <taxon>Pleosporales</taxon>
        <taxon>Pleosporineae</taxon>
        <taxon>Pleosporaceae</taxon>
        <taxon>Pyrenophora</taxon>
    </lineage>
</organism>
<keyword evidence="5" id="KW-0813">Transport</keyword>
<gene>
    <name evidence="21" type="ORF">GMOD_00006830</name>
</gene>
<keyword evidence="13 18" id="KW-1133">Transmembrane helix</keyword>
<comment type="catalytic activity">
    <reaction evidence="16">
        <text>ATP + H2O = ADP + phosphate + H(+)</text>
        <dbReference type="Rhea" id="RHEA:13065"/>
        <dbReference type="ChEBI" id="CHEBI:15377"/>
        <dbReference type="ChEBI" id="CHEBI:15378"/>
        <dbReference type="ChEBI" id="CHEBI:30616"/>
        <dbReference type="ChEBI" id="CHEBI:43474"/>
        <dbReference type="ChEBI" id="CHEBI:456216"/>
    </reaction>
    <physiologicalReaction direction="left-to-right" evidence="16">
        <dbReference type="Rhea" id="RHEA:13066"/>
    </physiologicalReaction>
</comment>
<dbReference type="NCBIfam" id="TIGR00728">
    <property type="entry name" value="OPT_sfam"/>
    <property type="match status" value="1"/>
</dbReference>
<dbReference type="PROSITE" id="PS00674">
    <property type="entry name" value="AAA"/>
    <property type="match status" value="1"/>
</dbReference>
<dbReference type="InterPro" id="IPR027417">
    <property type="entry name" value="P-loop_NTPase"/>
</dbReference>
<dbReference type="Gene3D" id="3.40.50.300">
    <property type="entry name" value="P-loop containing nucleotide triphosphate hydrolases"/>
    <property type="match status" value="1"/>
</dbReference>
<comment type="similarity">
    <text evidence="4">Belongs to the oligopeptide OPT transporter family.</text>
</comment>
<feature type="transmembrane region" description="Helical" evidence="18">
    <location>
        <begin position="1242"/>
        <end position="1263"/>
    </location>
</feature>
<evidence type="ECO:0000256" key="10">
    <source>
        <dbReference type="ARBA" id="ARBA00022840"/>
    </source>
</evidence>
<feature type="region of interest" description="Disordered" evidence="17">
    <location>
        <begin position="749"/>
        <end position="785"/>
    </location>
</feature>
<dbReference type="Pfam" id="PF25426">
    <property type="entry name" value="AAA_lid_BCS1"/>
    <property type="match status" value="1"/>
</dbReference>
<dbReference type="GO" id="GO:0034551">
    <property type="term" value="P:mitochondrial respiratory chain complex III assembly"/>
    <property type="evidence" value="ECO:0007669"/>
    <property type="project" value="UniProtKB-ARBA"/>
</dbReference>
<dbReference type="InterPro" id="IPR003593">
    <property type="entry name" value="AAA+_ATPase"/>
</dbReference>
<feature type="domain" description="BCS1 N-terminal" evidence="20">
    <location>
        <begin position="80"/>
        <end position="271"/>
    </location>
</feature>
<feature type="transmembrane region" description="Helical" evidence="18">
    <location>
        <begin position="1001"/>
        <end position="1022"/>
    </location>
</feature>
<feature type="compositionally biased region" description="Polar residues" evidence="17">
    <location>
        <begin position="592"/>
        <end position="601"/>
    </location>
</feature>
<dbReference type="InterPro" id="IPR003960">
    <property type="entry name" value="ATPase_AAA_CS"/>
</dbReference>
<feature type="transmembrane region" description="Helical" evidence="18">
    <location>
        <begin position="1423"/>
        <end position="1441"/>
    </location>
</feature>
<sequence>MVAVCATWALGEVRRRIAYLAPAACQISGRAWLSSQLMEPHTPQQELARQITAGSSNGSPGSLFSHITDNPFFTAGFGLAALGVAARTGQKGLQHGAAFVRRRMLVDLEITRHDDAYPWVLQWMTNYHRAQQAGTRPLVQNGLLSRLLNRIDPRMHHLQVQTFTPQDGPSHAAHFSFVPGPGKHFLRYKNAFILVDRQRERNSLNVKDGVPFETVNLTTLYSHRDVFEDIFAEAHQIYQQSQEGKTVIYNSMGTMWQPFGDAKRKRPLDSVVLERGVKERIVEDMEAFIASRKWYLDRGIPYRRGYLLYGPPGTGKSSFIQAVAGHLDFNIAILNVSERGLTDDRLNHLLTKVPRRTVVLLEDVDVAFMNRKTPGADGFASASVTFSGLLNALDGVASAEERIIFLTTNHVERLDEALIRPGRVDMTVRLGEATEYQMEQLWDRFYAEFDASGEAKQRFMAKVRRLGLVESVSTAALQGLFLYNKDDTKGAINMVESLTAGHKAESHVGIPGHVDVNEVTSPLCEADFGASNGTPVHASLRVRQPIHMATRTGNRSSPSLASSFVHRPGETQQHDRRAIPVGSYELHVLSENARNLTTPETNSDEDPERSSARSENSENSPRSVKKTMSRVPLLVRSSPAQGTGSYGGLPIFSSSPEDSDSNNLKNVSRKKRGKSRLTNSEPSLLSAPDRHDSLPSEPLLSSTTKTRRSRRTGDADGSSTTLDVASGGQEECRFEARFAASGLDPSTAGAPLFDSSTSSSSTLDDNEASEDGGLQDMKTNPADNSPYAQVRASVAATDDPSLSIDTPRMWFLSILFSIAGSSTNLFFSLRYPSVSLTPIIALLLVHPLGLLWDQIFKRYNDPEETFVDGCVQRSFSQAKVSWQRRTRLWLAQGRWNMKEHCCVYVSSNVSFGFAFATDVIVEQVKFYRQDLGIMYQILLILSTQILGYSLAGITRSYLVRPSGMIWPSTLVSTAMFTALHKEENKPADGWTIAPRKFFSRIFIGSVAFYFLPGLLFPALSYFNVLTWFAPKNVVVANLFGISSGLGLFPVTFDWAQIAYIGSPLITPFWAAMNILGGLVGVMWIAAPIMYYKNVLYSSYMPILSSAVWDNRGKPYDVSKILTDNFLFDEEAYKSYSRVYLPITYVLSYALQFAGLTALISHTALWYGKDIWKQWRSSWAEIRKEAATDYQPLINSSEATDGATSPALSRHRPSTTSNPDVEGLLSAEDVHNRLMRRYDDVPITWYLLTGVSMTAVGIFVVEYYPIHLPWYGLLLALGIGAVLFIPIGIVMAITNQQSSIYLICQLLCGVIFPGRPVANMVFTTFGYISATQGLKFASDLKLGHYMKIPPRVLFKLQLSVTVISSLTQIGVLNWMLNNIPGICTPDAINGFNCPIARVHFNGSILWGVVGPGKFFGPGALYQHLIWAFPIGLIAPIIIYLLARGNRKSILSKVNLAVVFGSLSWIPPATGLNFSVWAIVCYIFNYEIKNRRNAWWKKYNMMLSAALDSGLAFGVVVIFFGIVYPGWMSGFKWWGTEVYKQGCDWQACPYKEVPKGETFGPGSW</sequence>
<dbReference type="InterPro" id="IPR004813">
    <property type="entry name" value="OPT"/>
</dbReference>
<keyword evidence="7" id="KW-0547">Nucleotide-binding</keyword>
<feature type="transmembrane region" description="Helical" evidence="18">
    <location>
        <begin position="1142"/>
        <end position="1166"/>
    </location>
</feature>
<protein>
    <submittedName>
        <fullName evidence="21">Sexual differentiation process isp4</fullName>
    </submittedName>
</protein>
<feature type="transmembrane region" description="Helical" evidence="18">
    <location>
        <begin position="1470"/>
        <end position="1486"/>
    </location>
</feature>
<evidence type="ECO:0000256" key="14">
    <source>
        <dbReference type="ARBA" id="ARBA00023128"/>
    </source>
</evidence>
<dbReference type="Pfam" id="PF00004">
    <property type="entry name" value="AAA"/>
    <property type="match status" value="1"/>
</dbReference>
<evidence type="ECO:0000256" key="17">
    <source>
        <dbReference type="SAM" id="MobiDB-lite"/>
    </source>
</evidence>
<dbReference type="GO" id="GO:0015031">
    <property type="term" value="P:protein transport"/>
    <property type="evidence" value="ECO:0007669"/>
    <property type="project" value="UniProtKB-KW"/>
</dbReference>
<feature type="compositionally biased region" description="Basic and acidic residues" evidence="17">
    <location>
        <begin position="567"/>
        <end position="577"/>
    </location>
</feature>
<keyword evidence="9" id="KW-0378">Hydrolase</keyword>
<comment type="similarity">
    <text evidence="3">Belongs to the AAA ATPase family. BCS1 subfamily.</text>
</comment>
<evidence type="ECO:0000256" key="9">
    <source>
        <dbReference type="ARBA" id="ARBA00022801"/>
    </source>
</evidence>
<evidence type="ECO:0000256" key="16">
    <source>
        <dbReference type="ARBA" id="ARBA00048778"/>
    </source>
</evidence>
<feature type="transmembrane region" description="Helical" evidence="18">
    <location>
        <begin position="1034"/>
        <end position="1055"/>
    </location>
</feature>
<evidence type="ECO:0000256" key="12">
    <source>
        <dbReference type="ARBA" id="ARBA00022927"/>
    </source>
</evidence>
<reference evidence="21 22" key="1">
    <citation type="journal article" date="2014" name="PLoS ONE">
        <title>De novo Genome Assembly of the Fungal Plant Pathogen Pyrenophora semeniperda.</title>
        <authorList>
            <person name="Soliai M.M."/>
            <person name="Meyer S.E."/>
            <person name="Udall J.A."/>
            <person name="Elzinga D.E."/>
            <person name="Hermansen R.A."/>
            <person name="Bodily P.M."/>
            <person name="Hart A.A."/>
            <person name="Coleman C.E."/>
        </authorList>
    </citation>
    <scope>NUCLEOTIDE SEQUENCE [LARGE SCALE GENOMIC DNA]</scope>
    <source>
        <strain evidence="21 22">CCB06</strain>
        <tissue evidence="21">Mycelium</tissue>
    </source>
</reference>
<feature type="transmembrane region" description="Helical" evidence="18">
    <location>
        <begin position="1448"/>
        <end position="1464"/>
    </location>
</feature>
<evidence type="ECO:0000256" key="11">
    <source>
        <dbReference type="ARBA" id="ARBA00022856"/>
    </source>
</evidence>
<evidence type="ECO:0000256" key="3">
    <source>
        <dbReference type="ARBA" id="ARBA00007448"/>
    </source>
</evidence>
<comment type="subcellular location">
    <subcellularLocation>
        <location evidence="1">Membrane</location>
        <topology evidence="1">Multi-pass membrane protein</topology>
    </subcellularLocation>
    <subcellularLocation>
        <location evidence="2">Mitochondrion inner membrane</location>
        <topology evidence="2">Single-pass membrane protein</topology>
    </subcellularLocation>
</comment>
<evidence type="ECO:0000256" key="1">
    <source>
        <dbReference type="ARBA" id="ARBA00004141"/>
    </source>
</evidence>
<evidence type="ECO:0000256" key="5">
    <source>
        <dbReference type="ARBA" id="ARBA00022448"/>
    </source>
</evidence>
<accession>A0A3M7MB69</accession>
<keyword evidence="11" id="KW-0571">Peptide transport</keyword>
<feature type="compositionally biased region" description="Polar residues" evidence="17">
    <location>
        <begin position="1195"/>
        <end position="1206"/>
    </location>
</feature>
<feature type="transmembrane region" description="Helical" evidence="18">
    <location>
        <begin position="933"/>
        <end position="951"/>
    </location>
</feature>
<feature type="region of interest" description="Disordered" evidence="17">
    <location>
        <begin position="1195"/>
        <end position="1219"/>
    </location>
</feature>
<dbReference type="PANTHER" id="PTHR22601">
    <property type="entry name" value="ISP4 LIKE PROTEIN"/>
    <property type="match status" value="1"/>
</dbReference>
<dbReference type="Pfam" id="PF03169">
    <property type="entry name" value="OPT"/>
    <property type="match status" value="1"/>
</dbReference>
<dbReference type="GO" id="GO:0035673">
    <property type="term" value="F:oligopeptide transmembrane transporter activity"/>
    <property type="evidence" value="ECO:0007669"/>
    <property type="project" value="InterPro"/>
</dbReference>
<evidence type="ECO:0000256" key="18">
    <source>
        <dbReference type="SAM" id="Phobius"/>
    </source>
</evidence>
<dbReference type="FunFam" id="3.40.50.300:FF:000768">
    <property type="entry name" value="Probable mitochondrial chaperone bcs1"/>
    <property type="match status" value="1"/>
</dbReference>
<dbReference type="SMART" id="SM00382">
    <property type="entry name" value="AAA"/>
    <property type="match status" value="1"/>
</dbReference>
<dbReference type="EMBL" id="KE747827">
    <property type="protein sequence ID" value="RMZ71688.1"/>
    <property type="molecule type" value="Genomic_DNA"/>
</dbReference>
<dbReference type="Proteomes" id="UP000265663">
    <property type="component" value="Unassembled WGS sequence"/>
</dbReference>
<keyword evidence="10" id="KW-0067">ATP-binding</keyword>
<evidence type="ECO:0000259" key="19">
    <source>
        <dbReference type="SMART" id="SM00382"/>
    </source>
</evidence>
<evidence type="ECO:0000259" key="20">
    <source>
        <dbReference type="SMART" id="SM01024"/>
    </source>
</evidence>
<dbReference type="GO" id="GO:0005743">
    <property type="term" value="C:mitochondrial inner membrane"/>
    <property type="evidence" value="ECO:0007669"/>
    <property type="project" value="UniProtKB-SubCell"/>
</dbReference>
<feature type="region of interest" description="Disordered" evidence="17">
    <location>
        <begin position="550"/>
        <end position="577"/>
    </location>
</feature>
<evidence type="ECO:0000313" key="21">
    <source>
        <dbReference type="EMBL" id="RMZ71688.1"/>
    </source>
</evidence>
<dbReference type="NCBIfam" id="TIGR00727">
    <property type="entry name" value="ISP4_OPT"/>
    <property type="match status" value="1"/>
</dbReference>
<keyword evidence="15 18" id="KW-0472">Membrane</keyword>
<feature type="transmembrane region" description="Helical" evidence="18">
    <location>
        <begin position="1269"/>
        <end position="1292"/>
    </location>
</feature>
<proteinExistence type="inferred from homology"/>
<evidence type="ECO:0000256" key="7">
    <source>
        <dbReference type="ARBA" id="ARBA00022741"/>
    </source>
</evidence>
<keyword evidence="6 18" id="KW-0812">Transmembrane</keyword>
<evidence type="ECO:0000256" key="2">
    <source>
        <dbReference type="ARBA" id="ARBA00004434"/>
    </source>
</evidence>
<feature type="transmembrane region" description="Helical" evidence="18">
    <location>
        <begin position="834"/>
        <end position="852"/>
    </location>
</feature>
<dbReference type="OrthoDB" id="9986677at2759"/>
<feature type="compositionally biased region" description="Low complexity" evidence="17">
    <location>
        <begin position="695"/>
        <end position="704"/>
    </location>
</feature>
<dbReference type="InterPro" id="IPR003959">
    <property type="entry name" value="ATPase_AAA_core"/>
</dbReference>
<feature type="transmembrane region" description="Helical" evidence="18">
    <location>
        <begin position="1067"/>
        <end position="1091"/>
    </location>
</feature>
<keyword evidence="8" id="KW-0999">Mitochondrion inner membrane</keyword>
<name>A0A3M7MB69_9PLEO</name>
<feature type="transmembrane region" description="Helical" evidence="18">
    <location>
        <begin position="1498"/>
        <end position="1522"/>
    </location>
</feature>